<keyword evidence="1" id="KW-0732">Signal</keyword>
<reference evidence="2" key="3">
    <citation type="submission" date="2025-09" db="UniProtKB">
        <authorList>
            <consortium name="Ensembl"/>
        </authorList>
    </citation>
    <scope>IDENTIFICATION</scope>
</reference>
<sequence>MPWGLLFFLFSFFETGSCSVAQAGVLWCNLGSLQPLPHWLKPFSFLNLLSRWDYRPPRLGFFLCEKKKSGGITLPDFEIYYQATVTKTAWYWYKNRYTDQWNRIENPEIRLHTCTYLISDKPDINKQWGKDSLFNKWCWDNWLAMCRRLKLDPFLTPCTQMNSRRIKYLNGKPQTTKAREDNLGKLFRT</sequence>
<dbReference type="PANTHER" id="PTHR46254">
    <property type="entry name" value="PROTEIN GVQW1-RELATED"/>
    <property type="match status" value="1"/>
</dbReference>
<dbReference type="Proteomes" id="UP000008225">
    <property type="component" value="Chromosome 11"/>
</dbReference>
<feature type="signal peptide" evidence="1">
    <location>
        <begin position="1"/>
        <end position="18"/>
    </location>
</feature>
<proteinExistence type="predicted"/>
<dbReference type="GeneTree" id="ENSGT01150000287003"/>
<reference evidence="2" key="2">
    <citation type="submission" date="2025-08" db="UniProtKB">
        <authorList>
            <consortium name="Ensembl"/>
        </authorList>
    </citation>
    <scope>IDENTIFICATION</scope>
</reference>
<keyword evidence="3" id="KW-1185">Reference proteome</keyword>
<organism evidence="2 3">
    <name type="scientific">Callithrix jacchus</name>
    <name type="common">White-tufted-ear marmoset</name>
    <name type="synonym">Simia Jacchus</name>
    <dbReference type="NCBI Taxonomy" id="9483"/>
    <lineage>
        <taxon>Eukaryota</taxon>
        <taxon>Metazoa</taxon>
        <taxon>Chordata</taxon>
        <taxon>Craniata</taxon>
        <taxon>Vertebrata</taxon>
        <taxon>Euteleostomi</taxon>
        <taxon>Mammalia</taxon>
        <taxon>Eutheria</taxon>
        <taxon>Euarchontoglires</taxon>
        <taxon>Primates</taxon>
        <taxon>Haplorrhini</taxon>
        <taxon>Platyrrhini</taxon>
        <taxon>Cebidae</taxon>
        <taxon>Callitrichinae</taxon>
        <taxon>Callithrix</taxon>
        <taxon>Callithrix</taxon>
    </lineage>
</organism>
<protein>
    <submittedName>
        <fullName evidence="2">Uncharacterized protein</fullName>
    </submittedName>
</protein>
<evidence type="ECO:0000256" key="1">
    <source>
        <dbReference type="SAM" id="SignalP"/>
    </source>
</evidence>
<evidence type="ECO:0000313" key="3">
    <source>
        <dbReference type="Proteomes" id="UP000008225"/>
    </source>
</evidence>
<dbReference type="Ensembl" id="ENSCJAT00000139255.1">
    <property type="protein sequence ID" value="ENSCJAP00000085899.1"/>
    <property type="gene ID" value="ENSCJAG00000080728.1"/>
</dbReference>
<reference evidence="2 3" key="1">
    <citation type="submission" date="2009-03" db="EMBL/GenBank/DDBJ databases">
        <authorList>
            <person name="Warren W."/>
            <person name="Ye L."/>
            <person name="Minx P."/>
            <person name="Worley K."/>
            <person name="Gibbs R."/>
            <person name="Wilson R.K."/>
        </authorList>
    </citation>
    <scope>NUCLEOTIDE SEQUENCE [LARGE SCALE GENOMIC DNA]</scope>
</reference>
<name>A0A8I4A118_CALJA</name>
<feature type="chain" id="PRO_5035234105" evidence="1">
    <location>
        <begin position="19"/>
        <end position="189"/>
    </location>
</feature>
<dbReference type="AlphaFoldDB" id="A0A8I4A118"/>
<evidence type="ECO:0000313" key="2">
    <source>
        <dbReference type="Ensembl" id="ENSCJAP00000085899.1"/>
    </source>
</evidence>
<accession>A0A8I4A118</accession>